<dbReference type="InterPro" id="IPR036047">
    <property type="entry name" value="F-box-like_dom_sf"/>
</dbReference>
<dbReference type="Pfam" id="PF03478">
    <property type="entry name" value="Beta-prop_KIB1-4"/>
    <property type="match status" value="1"/>
</dbReference>
<reference evidence="3 4" key="1">
    <citation type="submission" date="2024-02" db="EMBL/GenBank/DDBJ databases">
        <title>High-quality chromosome-scale genome assembly of Pensacola bahiagrass (Paspalum notatum Flugge var. saurae).</title>
        <authorList>
            <person name="Vega J.M."/>
            <person name="Podio M."/>
            <person name="Orjuela J."/>
            <person name="Siena L.A."/>
            <person name="Pessino S.C."/>
            <person name="Combes M.C."/>
            <person name="Mariac C."/>
            <person name="Albertini E."/>
            <person name="Pupilli F."/>
            <person name="Ortiz J.P.A."/>
            <person name="Leblanc O."/>
        </authorList>
    </citation>
    <scope>NUCLEOTIDE SEQUENCE [LARGE SCALE GENOMIC DNA]</scope>
    <source>
        <strain evidence="3">R1</strain>
        <tissue evidence="3">Leaf</tissue>
    </source>
</reference>
<dbReference type="AlphaFoldDB" id="A0AAQ3WSQ3"/>
<evidence type="ECO:0000259" key="2">
    <source>
        <dbReference type="Pfam" id="PF03478"/>
    </source>
</evidence>
<dbReference type="PANTHER" id="PTHR33165:SF106">
    <property type="entry name" value="EXPRESSED PROTEIN"/>
    <property type="match status" value="1"/>
</dbReference>
<feature type="region of interest" description="Disordered" evidence="1">
    <location>
        <begin position="398"/>
        <end position="420"/>
    </location>
</feature>
<proteinExistence type="predicted"/>
<keyword evidence="4" id="KW-1185">Reference proteome</keyword>
<accession>A0AAQ3WSQ3</accession>
<dbReference type="EMBL" id="CP144748">
    <property type="protein sequence ID" value="WVZ72011.1"/>
    <property type="molecule type" value="Genomic_DNA"/>
</dbReference>
<evidence type="ECO:0000256" key="1">
    <source>
        <dbReference type="SAM" id="MobiDB-lite"/>
    </source>
</evidence>
<protein>
    <recommendedName>
        <fullName evidence="2">KIB1-4 beta-propeller domain-containing protein</fullName>
    </recommendedName>
</protein>
<dbReference type="Proteomes" id="UP001341281">
    <property type="component" value="Chromosome 04"/>
</dbReference>
<organism evidence="3 4">
    <name type="scientific">Paspalum notatum var. saurae</name>
    <dbReference type="NCBI Taxonomy" id="547442"/>
    <lineage>
        <taxon>Eukaryota</taxon>
        <taxon>Viridiplantae</taxon>
        <taxon>Streptophyta</taxon>
        <taxon>Embryophyta</taxon>
        <taxon>Tracheophyta</taxon>
        <taxon>Spermatophyta</taxon>
        <taxon>Magnoliopsida</taxon>
        <taxon>Liliopsida</taxon>
        <taxon>Poales</taxon>
        <taxon>Poaceae</taxon>
        <taxon>PACMAD clade</taxon>
        <taxon>Panicoideae</taxon>
        <taxon>Andropogonodae</taxon>
        <taxon>Paspaleae</taxon>
        <taxon>Paspalinae</taxon>
        <taxon>Paspalum</taxon>
    </lineage>
</organism>
<gene>
    <name evidence="3" type="ORF">U9M48_020536</name>
</gene>
<evidence type="ECO:0000313" key="3">
    <source>
        <dbReference type="EMBL" id="WVZ72011.1"/>
    </source>
</evidence>
<dbReference type="InterPro" id="IPR005174">
    <property type="entry name" value="KIB1-4_b-propeller"/>
</dbReference>
<name>A0AAQ3WSQ3_PASNO</name>
<dbReference type="PANTHER" id="PTHR33165">
    <property type="entry name" value="F-BOX DOMAIN CONTAINING PROTEIN-LIKE-RELATED"/>
    <property type="match status" value="1"/>
</dbReference>
<evidence type="ECO:0000313" key="4">
    <source>
        <dbReference type="Proteomes" id="UP001341281"/>
    </source>
</evidence>
<feature type="domain" description="KIB1-4 beta-propeller" evidence="2">
    <location>
        <begin position="240"/>
        <end position="508"/>
    </location>
</feature>
<dbReference type="SUPFAM" id="SSF81383">
    <property type="entry name" value="F-box domain"/>
    <property type="match status" value="1"/>
</dbReference>
<sequence>MDMQLFNSSSEHSNGDLMSTTPKMQMLPIVKTEEGSFSFSTKIIYENKELLLLSSVWKWRVFEKKKAMVPVWRSPDRLVALSLADTFCLLIFGAQVVVHAATGLLPVRRFPDLQFRCGSGMSPANSTDPARRGWIKCKRKRRSSAACASDAAAVFDGSDPHSWASLNEDLLLLVAWRVLAGDFADYIRLRAVCRRWRSSTVCPRGRGVVDPRFHPRHWMLLPEGYRLYPGHTKLRGFVRFFNLRTGSFAGVRLPLFRDHIVMDSVDGLLLLLRDHDMAVRLLHPFTGDVRELPSLSTLLPQLAALFTPLEIVGYTVGYLLSMMRDVTAAISFSPDGRVVTAMLALNSEHVRRVAFAASDDQQWTLSSWETCPRHSLLAFHGKLYFCSFKKQLLVLDPPQREGKKKGSGSDSPPVPSSLPSPQLIATIPIGKISTPYLVECDSEVLVANLASNDTDPNGRHVVVYRVADIVLGRMVPLKCIGDNSLFTTRYRSLCVSSRAHPSIVGNSVVCYTHLLKQLAQYSLTSGTWSAATDGEIFKGTITSPYSLIHHIYTCCHRRYWNKGLIFCRSDKVKFSWGAKSRWRTGG</sequence>